<dbReference type="RefSeq" id="WP_004618185.1">
    <property type="nucleotide sequence ID" value="NZ_APMP01000007.1"/>
</dbReference>
<dbReference type="InterPro" id="IPR051049">
    <property type="entry name" value="Dienelactone_hydrolase-like"/>
</dbReference>
<sequence>MSETLTITTPDGDFSAYVARPEADKAPAILVIQEIFGVNKVMRDICDGLAAQGYVAVCPDLFWRIEPGIDITDQSEAEWKRAFELFNAFDVDTGVNDIAATIAAIRAMPGVEGKVGAVGYCLGGLLAFLTATRTDADAAVSYYGVGIEKHVGEAEKLNHPLLMHIAEKDQFVPPEAQQVILQALKDHPQIEIHTYPGRDHAFAREGGAHYDTGDAAKANALSLAFFKKALG</sequence>
<dbReference type="PATRIC" id="fig|1292034.3.peg.1715"/>
<feature type="domain" description="Dienelactone hydrolase" evidence="1">
    <location>
        <begin position="14"/>
        <end position="229"/>
    </location>
</feature>
<dbReference type="InterPro" id="IPR002925">
    <property type="entry name" value="Dienelactn_hydro"/>
</dbReference>
<organism evidence="2 3">
    <name type="scientific">Caulobacter vibrioides OR37</name>
    <dbReference type="NCBI Taxonomy" id="1292034"/>
    <lineage>
        <taxon>Bacteria</taxon>
        <taxon>Pseudomonadati</taxon>
        <taxon>Pseudomonadota</taxon>
        <taxon>Alphaproteobacteria</taxon>
        <taxon>Caulobacterales</taxon>
        <taxon>Caulobacteraceae</taxon>
        <taxon>Caulobacter</taxon>
    </lineage>
</organism>
<evidence type="ECO:0000313" key="3">
    <source>
        <dbReference type="Proteomes" id="UP000013063"/>
    </source>
</evidence>
<dbReference type="InterPro" id="IPR029058">
    <property type="entry name" value="AB_hydrolase_fold"/>
</dbReference>
<keyword evidence="2" id="KW-0378">Hydrolase</keyword>
<dbReference type="OrthoDB" id="9771666at2"/>
<reference evidence="2 3" key="1">
    <citation type="journal article" date="2013" name="Genome Announc.">
        <title>Draft Genome Sequence for Caulobacter sp. Strain OR37, a Bacterium Tolerant to Heavy Metals.</title>
        <authorList>
            <person name="Utturkar S.M."/>
            <person name="Bollmann A."/>
            <person name="Brzoska R.M."/>
            <person name="Klingeman D.M."/>
            <person name="Epstein S.E."/>
            <person name="Palumbo A.V."/>
            <person name="Brown S.D."/>
        </authorList>
    </citation>
    <scope>NUCLEOTIDE SEQUENCE [LARGE SCALE GENOMIC DNA]</scope>
    <source>
        <strain evidence="2 3">OR37</strain>
    </source>
</reference>
<name>R0EMZ4_CAUVI</name>
<dbReference type="AlphaFoldDB" id="R0EMZ4"/>
<dbReference type="PANTHER" id="PTHR46623">
    <property type="entry name" value="CARBOXYMETHYLENEBUTENOLIDASE-RELATED"/>
    <property type="match status" value="1"/>
</dbReference>
<evidence type="ECO:0000313" key="2">
    <source>
        <dbReference type="EMBL" id="ENZ82457.1"/>
    </source>
</evidence>
<gene>
    <name evidence="2" type="ORF">OR37_01727</name>
</gene>
<protein>
    <submittedName>
        <fullName evidence="2">Dienelactone hydrolase-like enzyme</fullName>
    </submittedName>
</protein>
<dbReference type="Gene3D" id="3.40.50.1820">
    <property type="entry name" value="alpha/beta hydrolase"/>
    <property type="match status" value="1"/>
</dbReference>
<keyword evidence="3" id="KW-1185">Reference proteome</keyword>
<comment type="caution">
    <text evidence="2">The sequence shown here is derived from an EMBL/GenBank/DDBJ whole genome shotgun (WGS) entry which is preliminary data.</text>
</comment>
<dbReference type="Pfam" id="PF01738">
    <property type="entry name" value="DLH"/>
    <property type="match status" value="1"/>
</dbReference>
<proteinExistence type="predicted"/>
<accession>R0EMZ4</accession>
<dbReference type="EMBL" id="APMP01000007">
    <property type="protein sequence ID" value="ENZ82457.1"/>
    <property type="molecule type" value="Genomic_DNA"/>
</dbReference>
<evidence type="ECO:0000259" key="1">
    <source>
        <dbReference type="Pfam" id="PF01738"/>
    </source>
</evidence>
<dbReference type="SUPFAM" id="SSF53474">
    <property type="entry name" value="alpha/beta-Hydrolases"/>
    <property type="match status" value="1"/>
</dbReference>
<dbReference type="STRING" id="1292034.OR37_01727"/>
<dbReference type="PANTHER" id="PTHR46623:SF6">
    <property type="entry name" value="ALPHA_BETA-HYDROLASES SUPERFAMILY PROTEIN"/>
    <property type="match status" value="1"/>
</dbReference>
<dbReference type="GO" id="GO:0016787">
    <property type="term" value="F:hydrolase activity"/>
    <property type="evidence" value="ECO:0007669"/>
    <property type="project" value="UniProtKB-KW"/>
</dbReference>
<dbReference type="eggNOG" id="COG0412">
    <property type="taxonomic scope" value="Bacteria"/>
</dbReference>
<dbReference type="Proteomes" id="UP000013063">
    <property type="component" value="Unassembled WGS sequence"/>
</dbReference>